<dbReference type="Proteomes" id="UP000650467">
    <property type="component" value="Unassembled WGS sequence"/>
</dbReference>
<feature type="domain" description="CEP76/DRC7 peptidase-like" evidence="5">
    <location>
        <begin position="364"/>
        <end position="482"/>
    </location>
</feature>
<evidence type="ECO:0000259" key="3">
    <source>
        <dbReference type="Pfam" id="PF15627"/>
    </source>
</evidence>
<name>A0A835W7I8_CHLIN</name>
<evidence type="ECO:0000259" key="5">
    <source>
        <dbReference type="Pfam" id="PF24656"/>
    </source>
</evidence>
<gene>
    <name evidence="6" type="ORF">HXX76_001800</name>
</gene>
<dbReference type="InterPro" id="IPR052299">
    <property type="entry name" value="CEP76"/>
</dbReference>
<protein>
    <recommendedName>
        <fullName evidence="8">CEP76 C2 domain-containing protein</fullName>
    </recommendedName>
</protein>
<evidence type="ECO:0008006" key="8">
    <source>
        <dbReference type="Google" id="ProtNLM"/>
    </source>
</evidence>
<evidence type="ECO:0000256" key="2">
    <source>
        <dbReference type="ARBA" id="ARBA00022490"/>
    </source>
</evidence>
<sequence length="686" mass="70582">MKPAELPPGRAFLHVKLLGGRAFADFLARAPHRGERLQLALELFGQRFTAEPVAAGAEPAFAGEAFFELPAGGSAAAAAAACGGGAVGTASAWGAADAAAGLGPGAAALGGGGGAGGGGGGHGCVDPLSLLALRQGLHVVVMQVSPLAAGEEAGEEAGECWGLRAQPHWAPGPGPGSAATAASAIVAAGRLAQRLSVRRLVCALGSAEWRTALVRRGKVVVSVQLGAGPGVLGGLPVSAAPAGLLTLQLELRPGFSGALDEALLRSQQRMEAARDADVMTAFVAHAKAWWGEYVSQNLAFKSRPIKVLATAEDGSQHPVCSFVRPLQLGRLLGSAREAARFVSLLRRREDLAPLPTAGQSEVAECWCLLHSVLASGSATKEEMAVLLAGLLLGFGLDAWVVVGRLADGAGHTWVMTRGLLAAPTFWEPATGVRYSATDVDTWPYATVGCVFNNLRLYANCQCDDSAFGTSYVLEDAALWRELPMPPSELPALPWSAIQLAPSPLAGAVLMTPAAAAAAAARAEKPAAGAAPGGMVVAAVDTAAVEAALEARLREAVAAHRRAALGAGCGPLRWDEGLSHLLMPALAAYEHEAVHCEVAPGNEEFQSAIRRCVPLGWVFKAMPQHHAHTCALLMAKALLEEDQMLDILGTTAATASFALRVKVFAYPEGLTSVWLMLAVKYSAVAPA</sequence>
<keyword evidence="7" id="KW-1185">Reference proteome</keyword>
<comment type="caution">
    <text evidence="6">The sequence shown here is derived from an EMBL/GenBank/DDBJ whole genome shotgun (WGS) entry which is preliminary data.</text>
</comment>
<reference evidence="6" key="1">
    <citation type="journal article" date="2020" name="bioRxiv">
        <title>Comparative genomics of Chlamydomonas.</title>
        <authorList>
            <person name="Craig R.J."/>
            <person name="Hasan A.R."/>
            <person name="Ness R.W."/>
            <person name="Keightley P.D."/>
        </authorList>
    </citation>
    <scope>NUCLEOTIDE SEQUENCE</scope>
    <source>
        <strain evidence="6">SAG 7.73</strain>
    </source>
</reference>
<feature type="domain" description="Centrosomal protein of 76 kDa C-terminal" evidence="4">
    <location>
        <begin position="539"/>
        <end position="680"/>
    </location>
</feature>
<evidence type="ECO:0000313" key="6">
    <source>
        <dbReference type="EMBL" id="KAG2443442.1"/>
    </source>
</evidence>
<organism evidence="6 7">
    <name type="scientific">Chlamydomonas incerta</name>
    <dbReference type="NCBI Taxonomy" id="51695"/>
    <lineage>
        <taxon>Eukaryota</taxon>
        <taxon>Viridiplantae</taxon>
        <taxon>Chlorophyta</taxon>
        <taxon>core chlorophytes</taxon>
        <taxon>Chlorophyceae</taxon>
        <taxon>CS clade</taxon>
        <taxon>Chlamydomonadales</taxon>
        <taxon>Chlamydomonadaceae</taxon>
        <taxon>Chlamydomonas</taxon>
    </lineage>
</organism>
<comment type="subcellular location">
    <subcellularLocation>
        <location evidence="1">Cytoplasm</location>
        <location evidence="1">Cytoskeleton</location>
        <location evidence="1">Microtubule organizing center</location>
        <location evidence="1">Centrosome</location>
    </subcellularLocation>
</comment>
<evidence type="ECO:0000256" key="1">
    <source>
        <dbReference type="ARBA" id="ARBA00004300"/>
    </source>
</evidence>
<accession>A0A835W7I8</accession>
<dbReference type="InterPro" id="IPR056288">
    <property type="entry name" value="CEP76_C"/>
</dbReference>
<feature type="domain" description="CEP76 C2" evidence="3">
    <location>
        <begin position="6"/>
        <end position="75"/>
    </location>
</feature>
<proteinExistence type="predicted"/>
<dbReference type="AlphaFoldDB" id="A0A835W7I8"/>
<evidence type="ECO:0000313" key="7">
    <source>
        <dbReference type="Proteomes" id="UP000650467"/>
    </source>
</evidence>
<dbReference type="Pfam" id="PF24656">
    <property type="entry name" value="CEPT76_peptidase"/>
    <property type="match status" value="1"/>
</dbReference>
<dbReference type="InterPro" id="IPR056290">
    <property type="entry name" value="CEPT76/DRC7_peptidase-like_dom"/>
</dbReference>
<dbReference type="Pfam" id="PF15627">
    <property type="entry name" value="CEP76-C2"/>
    <property type="match status" value="1"/>
</dbReference>
<evidence type="ECO:0000259" key="4">
    <source>
        <dbReference type="Pfam" id="PF24652"/>
    </source>
</evidence>
<dbReference type="PANTHER" id="PTHR46436">
    <property type="entry name" value="CENTROSOMAL PROTEIN OF 76 KDA"/>
    <property type="match status" value="1"/>
</dbReference>
<dbReference type="EMBL" id="JAEHOC010000003">
    <property type="protein sequence ID" value="KAG2443442.1"/>
    <property type="molecule type" value="Genomic_DNA"/>
</dbReference>
<dbReference type="PANTHER" id="PTHR46436:SF1">
    <property type="entry name" value="CENTROSOMAL PROTEIN OF 76 KDA"/>
    <property type="match status" value="1"/>
</dbReference>
<dbReference type="InterPro" id="IPR028926">
    <property type="entry name" value="CEP76-C2"/>
</dbReference>
<dbReference type="OrthoDB" id="5527234at2759"/>
<keyword evidence="2" id="KW-0963">Cytoplasm</keyword>
<dbReference type="Pfam" id="PF24652">
    <property type="entry name" value="CEP76_C"/>
    <property type="match status" value="1"/>
</dbReference>